<proteinExistence type="predicted"/>
<protein>
    <recommendedName>
        <fullName evidence="6">Ig-like domain-containing protein</fullName>
    </recommendedName>
</protein>
<accession>A0A0Q3H767</accession>
<dbReference type="EMBL" id="CM000880">
    <property type="protein sequence ID" value="KQK18848.1"/>
    <property type="molecule type" value="Genomic_DNA"/>
</dbReference>
<gene>
    <name evidence="4" type="primary">LOC100834455</name>
    <name evidence="3" type="ORF">BRADI_1g45114v3</name>
</gene>
<organism evidence="3">
    <name type="scientific">Brachypodium distachyon</name>
    <name type="common">Purple false brome</name>
    <name type="synonym">Trachynia distachya</name>
    <dbReference type="NCBI Taxonomy" id="15368"/>
    <lineage>
        <taxon>Eukaryota</taxon>
        <taxon>Viridiplantae</taxon>
        <taxon>Streptophyta</taxon>
        <taxon>Embryophyta</taxon>
        <taxon>Tracheophyta</taxon>
        <taxon>Spermatophyta</taxon>
        <taxon>Magnoliopsida</taxon>
        <taxon>Liliopsida</taxon>
        <taxon>Poales</taxon>
        <taxon>Poaceae</taxon>
        <taxon>BOP clade</taxon>
        <taxon>Pooideae</taxon>
        <taxon>Stipodae</taxon>
        <taxon>Brachypodieae</taxon>
        <taxon>Brachypodium</taxon>
    </lineage>
</organism>
<dbReference type="RefSeq" id="XP_010227820.1">
    <property type="nucleotide sequence ID" value="XM_010229518.3"/>
</dbReference>
<evidence type="ECO:0000256" key="1">
    <source>
        <dbReference type="SAM" id="MobiDB-lite"/>
    </source>
</evidence>
<evidence type="ECO:0000256" key="2">
    <source>
        <dbReference type="SAM" id="SignalP"/>
    </source>
</evidence>
<dbReference type="KEGG" id="bdi:100834455"/>
<dbReference type="GeneID" id="100834455"/>
<evidence type="ECO:0000313" key="5">
    <source>
        <dbReference type="Proteomes" id="UP000008810"/>
    </source>
</evidence>
<keyword evidence="5" id="KW-1185">Reference proteome</keyword>
<dbReference type="AlphaFoldDB" id="A0A0Q3H767"/>
<name>A0A0Q3H767_BRADI</name>
<evidence type="ECO:0000313" key="3">
    <source>
        <dbReference type="EMBL" id="KQK18848.1"/>
    </source>
</evidence>
<feature type="region of interest" description="Disordered" evidence="1">
    <location>
        <begin position="80"/>
        <end position="106"/>
    </location>
</feature>
<reference evidence="3" key="2">
    <citation type="submission" date="2017-06" db="EMBL/GenBank/DDBJ databases">
        <title>WGS assembly of Brachypodium distachyon.</title>
        <authorList>
            <consortium name="The International Brachypodium Initiative"/>
            <person name="Lucas S."/>
            <person name="Harmon-Smith M."/>
            <person name="Lail K."/>
            <person name="Tice H."/>
            <person name="Grimwood J."/>
            <person name="Bruce D."/>
            <person name="Barry K."/>
            <person name="Shu S."/>
            <person name="Lindquist E."/>
            <person name="Wang M."/>
            <person name="Pitluck S."/>
            <person name="Vogel J.P."/>
            <person name="Garvin D.F."/>
            <person name="Mockler T.C."/>
            <person name="Schmutz J."/>
            <person name="Rokhsar D."/>
            <person name="Bevan M.W."/>
        </authorList>
    </citation>
    <scope>NUCLEOTIDE SEQUENCE</scope>
    <source>
        <strain evidence="3">Bd21</strain>
    </source>
</reference>
<feature type="compositionally biased region" description="Low complexity" evidence="1">
    <location>
        <begin position="80"/>
        <end position="94"/>
    </location>
</feature>
<sequence>MQHTSTAHLLSSPDSFSGLCAASLLLLLTAGQICPSSFPLPAAAFLRLSDLPCLLHLNLRLREPPCSTAAGAGGLWAVAGRSGGSSPPDGSRSGWMREQGRGAPQEAASASVSAAALVGKEALGWDPRGQPFARPGASWMGGCCTTTISSQQFYSITWLRNRDLIMPPKGPN</sequence>
<reference evidence="3 4" key="1">
    <citation type="journal article" date="2010" name="Nature">
        <title>Genome sequencing and analysis of the model grass Brachypodium distachyon.</title>
        <authorList>
            <consortium name="International Brachypodium Initiative"/>
        </authorList>
    </citation>
    <scope>NUCLEOTIDE SEQUENCE [LARGE SCALE GENOMIC DNA]</scope>
    <source>
        <strain evidence="3">Bd21</strain>
        <strain evidence="4">cv. Bd21</strain>
    </source>
</reference>
<reference evidence="4" key="3">
    <citation type="submission" date="2018-08" db="UniProtKB">
        <authorList>
            <consortium name="EnsemblPlants"/>
        </authorList>
    </citation>
    <scope>IDENTIFICATION</scope>
    <source>
        <strain evidence="4">cv. Bd21</strain>
    </source>
</reference>
<feature type="signal peptide" evidence="2">
    <location>
        <begin position="1"/>
        <end position="35"/>
    </location>
</feature>
<evidence type="ECO:0008006" key="6">
    <source>
        <dbReference type="Google" id="ProtNLM"/>
    </source>
</evidence>
<keyword evidence="2" id="KW-0732">Signal</keyword>
<evidence type="ECO:0000313" key="4">
    <source>
        <dbReference type="EnsemblPlants" id="KQK18848"/>
    </source>
</evidence>
<dbReference type="Gramene" id="KQK18848">
    <property type="protein sequence ID" value="KQK18848"/>
    <property type="gene ID" value="BRADI_1g45114v3"/>
</dbReference>
<dbReference type="EnsemblPlants" id="KQK18848">
    <property type="protein sequence ID" value="KQK18848"/>
    <property type="gene ID" value="BRADI_1g45114v3"/>
</dbReference>
<feature type="chain" id="PRO_5044545948" description="Ig-like domain-containing protein" evidence="2">
    <location>
        <begin position="36"/>
        <end position="172"/>
    </location>
</feature>
<dbReference type="Proteomes" id="UP000008810">
    <property type="component" value="Chromosome 1"/>
</dbReference>